<dbReference type="EMBL" id="JAYGIE010000075">
    <property type="protein sequence ID" value="MEA5478515.1"/>
    <property type="molecule type" value="Genomic_DNA"/>
</dbReference>
<name>A0ABU5TJY8_9CYAN</name>
<organism evidence="1 2">
    <name type="scientific">Pseudanabaena galeata UHCC 0370</name>
    <dbReference type="NCBI Taxonomy" id="3110310"/>
    <lineage>
        <taxon>Bacteria</taxon>
        <taxon>Bacillati</taxon>
        <taxon>Cyanobacteriota</taxon>
        <taxon>Cyanophyceae</taxon>
        <taxon>Pseudanabaenales</taxon>
        <taxon>Pseudanabaenaceae</taxon>
        <taxon>Pseudanabaena</taxon>
    </lineage>
</organism>
<protein>
    <submittedName>
        <fullName evidence="1">Alkaline phosphatase PhoX</fullName>
    </submittedName>
</protein>
<reference evidence="1 2" key="1">
    <citation type="submission" date="2023-12" db="EMBL/GenBank/DDBJ databases">
        <title>Baltic Sea Cyanobacteria.</title>
        <authorList>
            <person name="Delbaje E."/>
            <person name="Fewer D.P."/>
            <person name="Shishido T.K."/>
        </authorList>
    </citation>
    <scope>NUCLEOTIDE SEQUENCE [LARGE SCALE GENOMIC DNA]</scope>
    <source>
        <strain evidence="1 2">UHCC 0370</strain>
    </source>
</reference>
<dbReference type="Proteomes" id="UP001301388">
    <property type="component" value="Unassembled WGS sequence"/>
</dbReference>
<dbReference type="PANTHER" id="PTHR35399:SF2">
    <property type="entry name" value="DUF839 DOMAIN-CONTAINING PROTEIN"/>
    <property type="match status" value="1"/>
</dbReference>
<gene>
    <name evidence="1" type="ORF">VB774_12880</name>
</gene>
<dbReference type="PANTHER" id="PTHR35399">
    <property type="entry name" value="SLR8030 PROTEIN"/>
    <property type="match status" value="1"/>
</dbReference>
<evidence type="ECO:0000313" key="1">
    <source>
        <dbReference type="EMBL" id="MEA5478515.1"/>
    </source>
</evidence>
<evidence type="ECO:0000313" key="2">
    <source>
        <dbReference type="Proteomes" id="UP001301388"/>
    </source>
</evidence>
<accession>A0ABU5TJY8</accession>
<dbReference type="InterPro" id="IPR008557">
    <property type="entry name" value="PhoX"/>
</dbReference>
<proteinExistence type="predicted"/>
<sequence length="744" mass="81036">MTIKRRDFLTFIGGIGGAMLLDVGSRDCSVSKFSMPFMGAEGNSEALAATSSSQLNFKPIKGPMPLITDAIAPSKQSQFYRTFEVADDLVLPEGFVYDVIAAWGDPVGDSRFGYNNDYLSLIETSANEGYLTVNFEYISSIPWEQSYAKVIGKNLPFDEVDSALKALGTKDIDAWSLAANDPLKAKIELISKEALIDLGIGIISVRRTSEGKWVRTNSKADRRITGISGLDDGRYLKTTGAAVTIFRKEKGLGYTDKIGDRIIGTFNNCAGGTTPWGTVFSAEENFQDFVPEPVMPDGTSLDPSKKKFIKDSGDLNGVANVFGLAGNKYGWMVEIDPANPDDYGTKHTWLGRYRHEAVGIRAEADKPLVFYSGCDRRGGHLYKFVSKGLVNDPKDKGNSQLLESGMLYAAKFNADGTGSWIALEPSTPINPHRLDVLAGKMLPLPQRPAGGIFRATKEEEISEFKSKFKTLGDLYVGSDREKQGAILIDAHYAANAIGATCAARPEDTKVAIDGSLFITFTSGAASDSDGSPDLRIFKGADGKAYEYGWIMRLNEQENQPNAMNFQWSMIATGGEPTEGGLGFANPDNLAIDRSGHLWMVTDISTDKYNLAIPSRKDKSGKCVSQSDLRGLYGNSSIWFLPTSGADIGKAFLFGFGPMECETTGPFFSSDQQTLFLAVQHPGEIRGTRKDLAFESRQFAMRTTDGKEFMQTRKVPIGSNWPSLKPNDSPKPAVVAIRKISNSSI</sequence>
<keyword evidence="2" id="KW-1185">Reference proteome</keyword>
<dbReference type="RefSeq" id="WP_323261991.1">
    <property type="nucleotide sequence ID" value="NZ_JAYGIE010000075.1"/>
</dbReference>
<comment type="caution">
    <text evidence="1">The sequence shown here is derived from an EMBL/GenBank/DDBJ whole genome shotgun (WGS) entry which is preliminary data.</text>
</comment>
<dbReference type="Pfam" id="PF05787">
    <property type="entry name" value="PhoX"/>
    <property type="match status" value="1"/>
</dbReference>